<evidence type="ECO:0000256" key="1">
    <source>
        <dbReference type="ARBA" id="ARBA00009619"/>
    </source>
</evidence>
<comment type="similarity">
    <text evidence="1">Belongs to the CFAP298 family.</text>
</comment>
<sequence length="343" mass="38891">MEIDEMAFFDSSVAMIASRSLRTCPIAMCRSLRNESSRIRILKRNDRIPVRPQRSMVKLHVKRGDQSLFWFETQTNDNIGDLIRSLVQIHNGKLKIQRLCYEIEELSKYGVSFPPNMQGLTAGQISELVLKDDWAQNNLTPSEYIVNHDPMGKRNGLAPLEKHAEILTKTTAEAKTRISQKMLDAGACLTLADIQDTLDILCGAVKICYPMGLPSYEIIYQELEGKEDLSGTQASKEILEPDGTELWWASKKLDSSKILSDYIGKNEKCKVIVKLQKKGCGAPVKESALTEQQKKDLTMAEYRRREELKQLETDDDDSHLDSQWADSNSLKKSFLGLNTIKFK</sequence>
<gene>
    <name evidence="2" type="primary">CU059</name>
    <name evidence="2" type="ORF">AVEN_138219_1</name>
</gene>
<keyword evidence="3" id="KW-1185">Reference proteome</keyword>
<evidence type="ECO:0000313" key="2">
    <source>
        <dbReference type="EMBL" id="GBN22683.1"/>
    </source>
</evidence>
<comment type="caution">
    <text evidence="2">The sequence shown here is derived from an EMBL/GenBank/DDBJ whole genome shotgun (WGS) entry which is preliminary data.</text>
</comment>
<organism evidence="2 3">
    <name type="scientific">Araneus ventricosus</name>
    <name type="common">Orbweaver spider</name>
    <name type="synonym">Epeira ventricosa</name>
    <dbReference type="NCBI Taxonomy" id="182803"/>
    <lineage>
        <taxon>Eukaryota</taxon>
        <taxon>Metazoa</taxon>
        <taxon>Ecdysozoa</taxon>
        <taxon>Arthropoda</taxon>
        <taxon>Chelicerata</taxon>
        <taxon>Arachnida</taxon>
        <taxon>Araneae</taxon>
        <taxon>Araneomorphae</taxon>
        <taxon>Entelegynae</taxon>
        <taxon>Araneoidea</taxon>
        <taxon>Araneidae</taxon>
        <taxon>Araneus</taxon>
    </lineage>
</organism>
<protein>
    <submittedName>
        <fullName evidence="2">UPF0769 protein C21orf59</fullName>
    </submittedName>
</protein>
<dbReference type="PANTHER" id="PTHR13238">
    <property type="entry name" value="PROTEIN C21ORF59"/>
    <property type="match status" value="1"/>
</dbReference>
<dbReference type="OrthoDB" id="276065at2759"/>
<dbReference type="GO" id="GO:0003352">
    <property type="term" value="P:regulation of cilium movement"/>
    <property type="evidence" value="ECO:0007669"/>
    <property type="project" value="InterPro"/>
</dbReference>
<dbReference type="Proteomes" id="UP000499080">
    <property type="component" value="Unassembled WGS sequence"/>
</dbReference>
<dbReference type="AlphaFoldDB" id="A0A4Y2M843"/>
<accession>A0A4Y2M843</accession>
<dbReference type="Pfam" id="PF11069">
    <property type="entry name" value="CFAP298"/>
    <property type="match status" value="1"/>
</dbReference>
<name>A0A4Y2M843_ARAVE</name>
<evidence type="ECO:0000313" key="3">
    <source>
        <dbReference type="Proteomes" id="UP000499080"/>
    </source>
</evidence>
<dbReference type="PANTHER" id="PTHR13238:SF0">
    <property type="entry name" value="CILIA- AND FLAGELLA-ASSOCIATED PROTEIN 298"/>
    <property type="match status" value="1"/>
</dbReference>
<dbReference type="EMBL" id="BGPR01006895">
    <property type="protein sequence ID" value="GBN22683.1"/>
    <property type="molecule type" value="Genomic_DNA"/>
</dbReference>
<reference evidence="2 3" key="1">
    <citation type="journal article" date="2019" name="Sci. Rep.">
        <title>Orb-weaving spider Araneus ventricosus genome elucidates the spidroin gene catalogue.</title>
        <authorList>
            <person name="Kono N."/>
            <person name="Nakamura H."/>
            <person name="Ohtoshi R."/>
            <person name="Moran D.A.P."/>
            <person name="Shinohara A."/>
            <person name="Yoshida Y."/>
            <person name="Fujiwara M."/>
            <person name="Mori M."/>
            <person name="Tomita M."/>
            <person name="Arakawa K."/>
        </authorList>
    </citation>
    <scope>NUCLEOTIDE SEQUENCE [LARGE SCALE GENOMIC DNA]</scope>
</reference>
<dbReference type="InterPro" id="IPR021298">
    <property type="entry name" value="CFAP298"/>
</dbReference>
<proteinExistence type="inferred from homology"/>